<dbReference type="Pfam" id="PF20612">
    <property type="entry name" value="SHOCT_2"/>
    <property type="match status" value="1"/>
</dbReference>
<sequence length="78" mass="9326">MQVSQIVKGHLTKKIEKPTNQEMQNEYNYLLAEQLTEKLLVKGLITEEEFEKVMVKNRQSFSPFISKITSKNLHFRWR</sequence>
<organism evidence="2 3">
    <name type="scientific">Selenomonas ruminantium</name>
    <dbReference type="NCBI Taxonomy" id="971"/>
    <lineage>
        <taxon>Bacteria</taxon>
        <taxon>Bacillati</taxon>
        <taxon>Bacillota</taxon>
        <taxon>Negativicutes</taxon>
        <taxon>Selenomonadales</taxon>
        <taxon>Selenomonadaceae</taxon>
        <taxon>Selenomonas</taxon>
    </lineage>
</organism>
<evidence type="ECO:0000313" key="2">
    <source>
        <dbReference type="EMBL" id="SFA71649.1"/>
    </source>
</evidence>
<dbReference type="InterPro" id="IPR046749">
    <property type="entry name" value="SHOCT_2"/>
</dbReference>
<accession>A0A1I0V5L9</accession>
<reference evidence="2 3" key="1">
    <citation type="submission" date="2016-10" db="EMBL/GenBank/DDBJ databases">
        <authorList>
            <person name="de Groot N.N."/>
        </authorList>
    </citation>
    <scope>NUCLEOTIDE SEQUENCE [LARGE SCALE GENOMIC DNA]</scope>
    <source>
        <strain evidence="2 3">L14</strain>
    </source>
</reference>
<dbReference type="AlphaFoldDB" id="A0A1I0V5L9"/>
<proteinExistence type="predicted"/>
<evidence type="ECO:0000313" key="3">
    <source>
        <dbReference type="Proteomes" id="UP000183843"/>
    </source>
</evidence>
<evidence type="ECO:0000259" key="1">
    <source>
        <dbReference type="Pfam" id="PF20612"/>
    </source>
</evidence>
<feature type="domain" description="SHOCT-like" evidence="1">
    <location>
        <begin position="19"/>
        <end position="68"/>
    </location>
</feature>
<dbReference type="EMBL" id="FOJX01000001">
    <property type="protein sequence ID" value="SFA71649.1"/>
    <property type="molecule type" value="Genomic_DNA"/>
</dbReference>
<dbReference type="Proteomes" id="UP000183843">
    <property type="component" value="Unassembled WGS sequence"/>
</dbReference>
<protein>
    <recommendedName>
        <fullName evidence="1">SHOCT-like domain-containing protein</fullName>
    </recommendedName>
</protein>
<name>A0A1I0V5L9_SELRU</name>
<gene>
    <name evidence="2" type="ORF">SAMN05216587_101295</name>
</gene>
<dbReference type="RefSeq" id="WP_074812025.1">
    <property type="nucleotide sequence ID" value="NZ_FOJX01000001.1"/>
</dbReference>